<reference evidence="8 9" key="1">
    <citation type="submission" date="2019-09" db="EMBL/GenBank/DDBJ databases">
        <authorList>
            <person name="Leyn A S."/>
        </authorList>
    </citation>
    <scope>NUCLEOTIDE SEQUENCE [LARGE SCALE GENOMIC DNA]</scope>
    <source>
        <strain evidence="8">AA231_1</strain>
    </source>
</reference>
<dbReference type="InterPro" id="IPR051913">
    <property type="entry name" value="GH2_Domain-Containing"/>
</dbReference>
<dbReference type="PANTHER" id="PTHR42732:SF1">
    <property type="entry name" value="BETA-MANNOSIDASE"/>
    <property type="match status" value="1"/>
</dbReference>
<dbReference type="InterPro" id="IPR006101">
    <property type="entry name" value="Glyco_hydro_2"/>
</dbReference>
<organism evidence="8 9">
    <name type="scientific">Amycolatopsis camponoti</name>
    <dbReference type="NCBI Taxonomy" id="2606593"/>
    <lineage>
        <taxon>Bacteria</taxon>
        <taxon>Bacillati</taxon>
        <taxon>Actinomycetota</taxon>
        <taxon>Actinomycetes</taxon>
        <taxon>Pseudonocardiales</taxon>
        <taxon>Pseudonocardiaceae</taxon>
        <taxon>Amycolatopsis</taxon>
    </lineage>
</organism>
<evidence type="ECO:0000256" key="2">
    <source>
        <dbReference type="ARBA" id="ARBA00022801"/>
    </source>
</evidence>
<dbReference type="Pfam" id="PF02837">
    <property type="entry name" value="Glyco_hydro_2_N"/>
    <property type="match status" value="1"/>
</dbReference>
<dbReference type="EC" id="3.2.1.23" evidence="8"/>
<feature type="domain" description="Glycoside hydrolase family 2 catalytic" evidence="5">
    <location>
        <begin position="318"/>
        <end position="457"/>
    </location>
</feature>
<dbReference type="InterPro" id="IPR006104">
    <property type="entry name" value="Glyco_hydro_2_N"/>
</dbReference>
<dbReference type="InterPro" id="IPR006102">
    <property type="entry name" value="Ig-like_GH2"/>
</dbReference>
<evidence type="ECO:0000313" key="8">
    <source>
        <dbReference type="EMBL" id="VVJ18941.1"/>
    </source>
</evidence>
<evidence type="ECO:0000256" key="1">
    <source>
        <dbReference type="ARBA" id="ARBA00007401"/>
    </source>
</evidence>
<feature type="domain" description="Glycosyl hydrolases family 2 sugar binding" evidence="6">
    <location>
        <begin position="87"/>
        <end position="198"/>
    </location>
</feature>
<comment type="similarity">
    <text evidence="1">Belongs to the glycosyl hydrolase 2 family.</text>
</comment>
<dbReference type="Gene3D" id="2.60.120.260">
    <property type="entry name" value="Galactose-binding domain-like"/>
    <property type="match status" value="1"/>
</dbReference>
<dbReference type="InterPro" id="IPR017853">
    <property type="entry name" value="GH"/>
</dbReference>
<sequence>MAEAKPRLTRRGFLAAGGAALLGVAAVGTVAGSAGLGEPDPDAVRLGDFWLFGRYEDGCADLEFDEIDLSPVQLPHCVTPLSWTGWQPPSWQDRWIYRKHFTVTAAMTAERVRARFDGVMTNAAVYLNGGLVATHEGGYLPFEVELPQVTMGDNVLAVVVDGRWQLDVPPNLPSAAGPSAIDFYQPAGIYRPASIGTVPRTRLADVFARPVDVLGPGRSLHLTCELDTTVALGEPLQVTASVRQAGRELARGGTTVAPMPVGTRTVEFDVGGLGAVRLWDVEDPALCDVVVSVRSGPRALDQQVVRVGFREAEFTPDGFFLNGRRLKLVGLNRHQWYPFAGGAMPDRVQRRDAEILRRELNCTMVRCSHYPQSSAFLDACDELGLLVWEEIPGWGRIGDAAWQQQNFRDVSGMIIRDRNHPSIIVWGTRVNEANGTTAMYDRTGKLARKLDPSRPTSGALATTTGARYAGSDVEILAYNDYTARRGAPFQLRPPRAGVPYLVTETIGTIAGVRAYRRIDPPATQQLQAELHAKAHDLAAADDRYCGLLAWCAFDYPSGWQRSVGGSKYAGVADFFRIPKPAAAFYASQGDPRVRAVVEPGFAWDFTASPAGPGRAATIWSNCDRLLLFLDDQPAGEARSRRAELPHLKHPPFAVDLTVPRGRRPQLRIDGYVGDRLVVSRRFSGDRTRDVLGCVPDDTQLRADGGDATRVVVSALDRFGTLRAGATGQVTLALTGPGELVGDTTVDLGATGGAAAVWLRPFAGPPGTLTLTARHDTLGTATATVTTTASGSEGGARS</sequence>
<dbReference type="Proteomes" id="UP000399805">
    <property type="component" value="Unassembled WGS sequence"/>
</dbReference>
<gene>
    <name evidence="8" type="ORF">AA23TX_03962</name>
</gene>
<dbReference type="InterPro" id="IPR013783">
    <property type="entry name" value="Ig-like_fold"/>
</dbReference>
<evidence type="ECO:0000259" key="5">
    <source>
        <dbReference type="Pfam" id="PF02836"/>
    </source>
</evidence>
<dbReference type="InterPro" id="IPR008979">
    <property type="entry name" value="Galactose-bd-like_sf"/>
</dbReference>
<dbReference type="Pfam" id="PF00703">
    <property type="entry name" value="Glyco_hydro_2"/>
    <property type="match status" value="1"/>
</dbReference>
<accession>A0A6I8LPE5</accession>
<keyword evidence="3 8" id="KW-0326">Glycosidase</keyword>
<proteinExistence type="inferred from homology"/>
<dbReference type="SUPFAM" id="SSF51445">
    <property type="entry name" value="(Trans)glycosidases"/>
    <property type="match status" value="1"/>
</dbReference>
<keyword evidence="2 8" id="KW-0378">Hydrolase</keyword>
<feature type="domain" description="Glycoside hydrolase family 2" evidence="7">
    <location>
        <begin position="693"/>
        <end position="782"/>
    </location>
</feature>
<dbReference type="Gene3D" id="3.20.20.80">
    <property type="entry name" value="Glycosidases"/>
    <property type="match status" value="1"/>
</dbReference>
<evidence type="ECO:0000313" key="9">
    <source>
        <dbReference type="Proteomes" id="UP000399805"/>
    </source>
</evidence>
<dbReference type="PROSITE" id="PS00608">
    <property type="entry name" value="GLYCOSYL_HYDROL_F2_2"/>
    <property type="match status" value="1"/>
</dbReference>
<name>A0A6I8LPE5_9PSEU</name>
<evidence type="ECO:0000256" key="3">
    <source>
        <dbReference type="ARBA" id="ARBA00023295"/>
    </source>
</evidence>
<dbReference type="InterPro" id="IPR006103">
    <property type="entry name" value="Glyco_hydro_2_cat"/>
</dbReference>
<dbReference type="InterPro" id="IPR040605">
    <property type="entry name" value="Glyco_hydro2_dom5"/>
</dbReference>
<protein>
    <submittedName>
        <fullName evidence="8">Beta-galactosidase (EC)</fullName>
        <ecNumber evidence="8">3.2.1.23</ecNumber>
    </submittedName>
</protein>
<evidence type="ECO:0000259" key="6">
    <source>
        <dbReference type="Pfam" id="PF02837"/>
    </source>
</evidence>
<dbReference type="PRINTS" id="PR00132">
    <property type="entry name" value="GLHYDRLASE2"/>
</dbReference>
<dbReference type="InterPro" id="IPR036156">
    <property type="entry name" value="Beta-gal/glucu_dom_sf"/>
</dbReference>
<dbReference type="Pfam" id="PF02836">
    <property type="entry name" value="Glyco_hydro_2_C"/>
    <property type="match status" value="1"/>
</dbReference>
<dbReference type="AlphaFoldDB" id="A0A6I8LPE5"/>
<dbReference type="InterPro" id="IPR006311">
    <property type="entry name" value="TAT_signal"/>
</dbReference>
<dbReference type="PANTHER" id="PTHR42732">
    <property type="entry name" value="BETA-GALACTOSIDASE"/>
    <property type="match status" value="1"/>
</dbReference>
<dbReference type="EMBL" id="CABVGP010000001">
    <property type="protein sequence ID" value="VVJ18941.1"/>
    <property type="molecule type" value="Genomic_DNA"/>
</dbReference>
<evidence type="ECO:0000259" key="7">
    <source>
        <dbReference type="Pfam" id="PF18565"/>
    </source>
</evidence>
<dbReference type="GO" id="GO:0005975">
    <property type="term" value="P:carbohydrate metabolic process"/>
    <property type="evidence" value="ECO:0007669"/>
    <property type="project" value="InterPro"/>
</dbReference>
<dbReference type="SUPFAM" id="SSF49785">
    <property type="entry name" value="Galactose-binding domain-like"/>
    <property type="match status" value="1"/>
</dbReference>
<dbReference type="Pfam" id="PF18565">
    <property type="entry name" value="Glyco_hydro2_C5"/>
    <property type="match status" value="1"/>
</dbReference>
<keyword evidence="9" id="KW-1185">Reference proteome</keyword>
<dbReference type="RefSeq" id="WP_155543866.1">
    <property type="nucleotide sequence ID" value="NZ_CABVGP010000001.1"/>
</dbReference>
<dbReference type="InterPro" id="IPR023232">
    <property type="entry name" value="Glyco_hydro_2_AS"/>
</dbReference>
<dbReference type="PROSITE" id="PS51318">
    <property type="entry name" value="TAT"/>
    <property type="match status" value="1"/>
</dbReference>
<dbReference type="Gene3D" id="2.60.40.10">
    <property type="entry name" value="Immunoglobulins"/>
    <property type="match status" value="2"/>
</dbReference>
<evidence type="ECO:0000259" key="4">
    <source>
        <dbReference type="Pfam" id="PF00703"/>
    </source>
</evidence>
<feature type="domain" description="Glycoside hydrolase family 2 immunoglobulin-like beta-sandwich" evidence="4">
    <location>
        <begin position="219"/>
        <end position="310"/>
    </location>
</feature>
<dbReference type="SUPFAM" id="SSF49303">
    <property type="entry name" value="beta-Galactosidase/glucuronidase domain"/>
    <property type="match status" value="1"/>
</dbReference>
<dbReference type="GO" id="GO:0004565">
    <property type="term" value="F:beta-galactosidase activity"/>
    <property type="evidence" value="ECO:0007669"/>
    <property type="project" value="UniProtKB-EC"/>
</dbReference>